<protein>
    <submittedName>
        <fullName evidence="2">Uncharacterized protein DUF2842</fullName>
    </submittedName>
</protein>
<sequence length="84" mass="9498">MQLSWKARRRWSLVILLIGLPAYIVVAISVVNLFDRPPFWVELLVYVALGIVWALPFRFVFRGIGQPDPDATPQPPAKDDAPGR</sequence>
<reference evidence="2 3" key="1">
    <citation type="submission" date="2019-03" db="EMBL/GenBank/DDBJ databases">
        <title>Genomic Encyclopedia of Type Strains, Phase IV (KMG-IV): sequencing the most valuable type-strain genomes for metagenomic binning, comparative biology and taxonomic classification.</title>
        <authorList>
            <person name="Goeker M."/>
        </authorList>
    </citation>
    <scope>NUCLEOTIDE SEQUENCE [LARGE SCALE GENOMIC DNA]</scope>
    <source>
        <strain evidence="2 3">DSM 18063</strain>
    </source>
</reference>
<dbReference type="InterPro" id="IPR021265">
    <property type="entry name" value="DUF2842"/>
</dbReference>
<dbReference type="AlphaFoldDB" id="A0A4R2Q0A3"/>
<evidence type="ECO:0000313" key="2">
    <source>
        <dbReference type="EMBL" id="TCP41789.1"/>
    </source>
</evidence>
<accession>A0A4R2Q0A3</accession>
<comment type="caution">
    <text evidence="2">The sequence shown here is derived from an EMBL/GenBank/DDBJ whole genome shotgun (WGS) entry which is preliminary data.</text>
</comment>
<dbReference type="Proteomes" id="UP000294835">
    <property type="component" value="Unassembled WGS sequence"/>
</dbReference>
<dbReference type="EMBL" id="SLXP01000004">
    <property type="protein sequence ID" value="TCP41789.1"/>
    <property type="molecule type" value="Genomic_DNA"/>
</dbReference>
<keyword evidence="1" id="KW-1133">Transmembrane helix</keyword>
<dbReference type="RefSeq" id="WP_132461724.1">
    <property type="nucleotide sequence ID" value="NZ_SLXP01000004.1"/>
</dbReference>
<evidence type="ECO:0000313" key="3">
    <source>
        <dbReference type="Proteomes" id="UP000294835"/>
    </source>
</evidence>
<feature type="transmembrane region" description="Helical" evidence="1">
    <location>
        <begin position="12"/>
        <end position="31"/>
    </location>
</feature>
<proteinExistence type="predicted"/>
<gene>
    <name evidence="2" type="ORF">EV662_104133</name>
</gene>
<keyword evidence="1" id="KW-0812">Transmembrane</keyword>
<keyword evidence="1" id="KW-0472">Membrane</keyword>
<dbReference type="OrthoDB" id="7510023at2"/>
<keyword evidence="3" id="KW-1185">Reference proteome</keyword>
<evidence type="ECO:0000256" key="1">
    <source>
        <dbReference type="SAM" id="Phobius"/>
    </source>
</evidence>
<feature type="transmembrane region" description="Helical" evidence="1">
    <location>
        <begin position="43"/>
        <end position="61"/>
    </location>
</feature>
<dbReference type="Pfam" id="PF11003">
    <property type="entry name" value="DUF2842"/>
    <property type="match status" value="1"/>
</dbReference>
<name>A0A4R2Q0A3_9RHOB</name>
<organism evidence="2 3">
    <name type="scientific">Rhodovulum marinum</name>
    <dbReference type="NCBI Taxonomy" id="320662"/>
    <lineage>
        <taxon>Bacteria</taxon>
        <taxon>Pseudomonadati</taxon>
        <taxon>Pseudomonadota</taxon>
        <taxon>Alphaproteobacteria</taxon>
        <taxon>Rhodobacterales</taxon>
        <taxon>Paracoccaceae</taxon>
        <taxon>Rhodovulum</taxon>
    </lineage>
</organism>